<organism evidence="1 2">
    <name type="scientific">Mesorhizobium alhagi CCNWXJ12-2</name>
    <dbReference type="NCBI Taxonomy" id="1107882"/>
    <lineage>
        <taxon>Bacteria</taxon>
        <taxon>Pseudomonadati</taxon>
        <taxon>Pseudomonadota</taxon>
        <taxon>Alphaproteobacteria</taxon>
        <taxon>Hyphomicrobiales</taxon>
        <taxon>Phyllobacteriaceae</taxon>
        <taxon>Allomesorhizobium</taxon>
    </lineage>
</organism>
<protein>
    <submittedName>
        <fullName evidence="1">Uncharacterized protein</fullName>
    </submittedName>
</protein>
<accession>H0I0T4</accession>
<dbReference type="AlphaFoldDB" id="H0I0T4"/>
<reference evidence="1 2" key="1">
    <citation type="journal article" date="2012" name="J. Bacteriol.">
        <title>Draft Genome Sequence of Mesorhizobium alhagi CCNWXJ12-2T, a Novel Salt-Resistant Species Isolated from the Desert of Northwestern China.</title>
        <authorList>
            <person name="Zhou M."/>
            <person name="Chen W."/>
            <person name="Chen H."/>
            <person name="Wei G."/>
        </authorList>
    </citation>
    <scope>NUCLEOTIDE SEQUENCE [LARGE SCALE GENOMIC DNA]</scope>
    <source>
        <strain evidence="1 2">CCNWXJ12-2</strain>
    </source>
</reference>
<keyword evidence="2" id="KW-1185">Reference proteome</keyword>
<dbReference type="EMBL" id="AHAM01000271">
    <property type="protein sequence ID" value="EHK53406.1"/>
    <property type="molecule type" value="Genomic_DNA"/>
</dbReference>
<evidence type="ECO:0000313" key="1">
    <source>
        <dbReference type="EMBL" id="EHK53406.1"/>
    </source>
</evidence>
<evidence type="ECO:0000313" key="2">
    <source>
        <dbReference type="Proteomes" id="UP000003250"/>
    </source>
</evidence>
<name>H0I0T4_9HYPH</name>
<dbReference type="Proteomes" id="UP000003250">
    <property type="component" value="Unassembled WGS sequence"/>
</dbReference>
<gene>
    <name evidence="1" type="ORF">MAXJ12_30357</name>
</gene>
<proteinExistence type="predicted"/>
<sequence>MAHQANEQHAIVSGLGVREAFNWQDYSFQAGDWALDLFGTTTVPAASGRRPAFAASRNPERQIVTPARLHRFLSLLRGRAAPLKPARLV</sequence>